<dbReference type="WBParaSite" id="TMUE_2000006996.2">
    <property type="protein sequence ID" value="TMUE_2000006996.2"/>
    <property type="gene ID" value="WBGene00286139"/>
</dbReference>
<feature type="transmembrane region" description="Helical" evidence="7">
    <location>
        <begin position="389"/>
        <end position="408"/>
    </location>
</feature>
<keyword evidence="3" id="KW-1003">Cell membrane</keyword>
<comment type="subcellular location">
    <subcellularLocation>
        <location evidence="1">Cell membrane</location>
        <topology evidence="1">Multi-pass membrane protein</topology>
    </subcellularLocation>
</comment>
<evidence type="ECO:0000256" key="4">
    <source>
        <dbReference type="ARBA" id="ARBA00022692"/>
    </source>
</evidence>
<sequence length="563" mass="61929">MPNKVCEKFSTFTDILCRWKKKYFKLALLTIGIVLFHIYLVFASLKHPKPVIPLIAITVILWLVVLYCLMQKYATAVIPQLWQDQFKRCFTPCWNSKFVNRTKSIATFAVPTILLVATALVSLYNRWQRINSLFGFVAIVLALLASCKNSSEVQWRPVVWGFAVQICFGLLTLKWFAGQAAIQWFSDQIITFLSFADQGSEFVYGFLVHPPRICGMEPVLMFSALQAIIYFSAFSSLLYHLGLVQLVFAGMAKMMQLTLATTAIESFHAVVSIFLGMCESAILVSPYLAKQTDSELFAILCSGFASSSVAMFSVYATFGACPRYLVSSSLMSAPASLACSKLAFPETAASATRSCNFRLERSRHENILDAISAGATSAVRVILENGANLVVFVALLAFANSCICWLGEQVGILDLSLEKILGYAFFPVAFIVGFSEETDMSRRIEETLMAAELMGTSVVLNELIAFQRMGRFIAQGKLSARAQMMATFALCNFSNFGSIGIQLGTFGAICGEKKSVVSRLALKGILVGYAVALSSACWAGIMVDSFQVCRLRNATESCFKVDA</sequence>
<evidence type="ECO:0000313" key="11">
    <source>
        <dbReference type="Proteomes" id="UP000046395"/>
    </source>
</evidence>
<reference evidence="12" key="3">
    <citation type="submission" date="2019-12" db="UniProtKB">
        <authorList>
            <consortium name="WormBaseParasite"/>
        </authorList>
    </citation>
    <scope>IDENTIFICATION</scope>
</reference>
<keyword evidence="4 7" id="KW-0812">Transmembrane</keyword>
<evidence type="ECO:0000256" key="2">
    <source>
        <dbReference type="ARBA" id="ARBA00009033"/>
    </source>
</evidence>
<dbReference type="AlphaFoldDB" id="A0A5S6QHW3"/>
<feature type="domain" description="Concentrative nucleoside transporter N-terminal" evidence="8">
    <location>
        <begin position="134"/>
        <end position="206"/>
    </location>
</feature>
<feature type="transmembrane region" description="Helical" evidence="7">
    <location>
        <begin position="521"/>
        <end position="543"/>
    </location>
</feature>
<dbReference type="WBParaSite" id="TMUE_2000006996.4">
    <property type="protein sequence ID" value="TMUE_2000006996.4"/>
    <property type="gene ID" value="WBGene00286139"/>
</dbReference>
<comment type="similarity">
    <text evidence="2">Belongs to the concentrative nucleoside transporter (CNT) (TC 2.A.41) family.</text>
</comment>
<accession>A0A5S6QHW3</accession>
<dbReference type="InterPro" id="IPR002668">
    <property type="entry name" value="CNT_N_dom"/>
</dbReference>
<protein>
    <submittedName>
        <fullName evidence="12">Sodium/nucleoside cotransporter</fullName>
    </submittedName>
</protein>
<reference evidence="11" key="1">
    <citation type="submission" date="2013-11" db="EMBL/GenBank/DDBJ databases">
        <authorList>
            <person name="Aslett M."/>
        </authorList>
    </citation>
    <scope>NUCLEOTIDE SEQUENCE [LARGE SCALE GENOMIC DNA]</scope>
    <source>
        <strain evidence="11">Edinburgh</strain>
    </source>
</reference>
<dbReference type="WBParaSite" id="TMUE_2000006996.1">
    <property type="protein sequence ID" value="TMUE_2000006996.1"/>
    <property type="gene ID" value="WBGene00286139"/>
</dbReference>
<feature type="transmembrane region" description="Helical" evidence="7">
    <location>
        <begin position="130"/>
        <end position="147"/>
    </location>
</feature>
<evidence type="ECO:0000313" key="12">
    <source>
        <dbReference type="WBParaSite" id="TMUE_2000006996.1"/>
    </source>
</evidence>
<keyword evidence="11" id="KW-1185">Reference proteome</keyword>
<feature type="transmembrane region" description="Helical" evidence="7">
    <location>
        <begin position="159"/>
        <end position="177"/>
    </location>
</feature>
<feature type="transmembrane region" description="Helical" evidence="7">
    <location>
        <begin position="296"/>
        <end position="318"/>
    </location>
</feature>
<dbReference type="InterPro" id="IPR008276">
    <property type="entry name" value="C_nuclsd_transpt"/>
</dbReference>
<dbReference type="Proteomes" id="UP000046395">
    <property type="component" value="Unassembled WGS sequence"/>
</dbReference>
<dbReference type="STRING" id="70415.A0A5S6QHW3"/>
<evidence type="ECO:0000256" key="7">
    <source>
        <dbReference type="SAM" id="Phobius"/>
    </source>
</evidence>
<evidence type="ECO:0000256" key="6">
    <source>
        <dbReference type="ARBA" id="ARBA00023136"/>
    </source>
</evidence>
<feature type="transmembrane region" description="Helical" evidence="7">
    <location>
        <begin position="51"/>
        <end position="70"/>
    </location>
</feature>
<feature type="transmembrane region" description="Helical" evidence="7">
    <location>
        <begin position="219"/>
        <end position="247"/>
    </location>
</feature>
<evidence type="ECO:0000256" key="1">
    <source>
        <dbReference type="ARBA" id="ARBA00004651"/>
    </source>
</evidence>
<evidence type="ECO:0000259" key="10">
    <source>
        <dbReference type="Pfam" id="PF07670"/>
    </source>
</evidence>
<feature type="transmembrane region" description="Helical" evidence="7">
    <location>
        <begin position="420"/>
        <end position="435"/>
    </location>
</feature>
<dbReference type="InterPro" id="IPR011657">
    <property type="entry name" value="CNT_C_dom"/>
</dbReference>
<feature type="domain" description="Concentrative nucleoside transporter C-terminal" evidence="9">
    <location>
        <begin position="324"/>
        <end position="540"/>
    </location>
</feature>
<organism evidence="11 12">
    <name type="scientific">Trichuris muris</name>
    <name type="common">Mouse whipworm</name>
    <dbReference type="NCBI Taxonomy" id="70415"/>
    <lineage>
        <taxon>Eukaryota</taxon>
        <taxon>Metazoa</taxon>
        <taxon>Ecdysozoa</taxon>
        <taxon>Nematoda</taxon>
        <taxon>Enoplea</taxon>
        <taxon>Dorylaimia</taxon>
        <taxon>Trichinellida</taxon>
        <taxon>Trichuridae</taxon>
        <taxon>Trichuris</taxon>
    </lineage>
</organism>
<dbReference type="GO" id="GO:0005886">
    <property type="term" value="C:plasma membrane"/>
    <property type="evidence" value="ECO:0007669"/>
    <property type="project" value="UniProtKB-SubCell"/>
</dbReference>
<name>A0A5S6QHW3_TRIMR</name>
<dbReference type="Pfam" id="PF01773">
    <property type="entry name" value="Nucleos_tra2_N"/>
    <property type="match status" value="1"/>
</dbReference>
<feature type="transmembrane region" description="Helical" evidence="7">
    <location>
        <begin position="26"/>
        <end position="45"/>
    </location>
</feature>
<feature type="domain" description="Nucleoside transporter/FeoB GTPase Gate" evidence="10">
    <location>
        <begin position="222"/>
        <end position="319"/>
    </location>
</feature>
<dbReference type="Pfam" id="PF07662">
    <property type="entry name" value="Nucleos_tra2_C"/>
    <property type="match status" value="1"/>
</dbReference>
<dbReference type="PANTHER" id="PTHR10590">
    <property type="entry name" value="SODIUM/NUCLEOSIDE COTRANSPORTER"/>
    <property type="match status" value="1"/>
</dbReference>
<proteinExistence type="inferred from homology"/>
<keyword evidence="5 7" id="KW-1133">Transmembrane helix</keyword>
<dbReference type="PANTHER" id="PTHR10590:SF4">
    <property type="entry name" value="SOLUTE CARRIER FAMILY 28 MEMBER 3"/>
    <property type="match status" value="1"/>
</dbReference>
<dbReference type="InterPro" id="IPR011642">
    <property type="entry name" value="Gate_dom"/>
</dbReference>
<feature type="transmembrane region" description="Helical" evidence="7">
    <location>
        <begin position="267"/>
        <end position="289"/>
    </location>
</feature>
<dbReference type="GO" id="GO:0005415">
    <property type="term" value="F:nucleoside:sodium symporter activity"/>
    <property type="evidence" value="ECO:0007669"/>
    <property type="project" value="TreeGrafter"/>
</dbReference>
<evidence type="ECO:0000256" key="3">
    <source>
        <dbReference type="ARBA" id="ARBA00022475"/>
    </source>
</evidence>
<reference evidence="11" key="2">
    <citation type="submission" date="2014-03" db="EMBL/GenBank/DDBJ databases">
        <title>The whipworm genome and dual-species transcriptomics of an intimate host-pathogen interaction.</title>
        <authorList>
            <person name="Foth B.J."/>
            <person name="Tsai I.J."/>
            <person name="Reid A.J."/>
            <person name="Bancroft A.J."/>
            <person name="Nichol S."/>
            <person name="Tracey A."/>
            <person name="Holroyd N."/>
            <person name="Cotton J.A."/>
            <person name="Stanley E.J."/>
            <person name="Zarowiecki M."/>
            <person name="Liu J.Z."/>
            <person name="Huckvale T."/>
            <person name="Cooper P.J."/>
            <person name="Grencis R.K."/>
            <person name="Berriman M."/>
        </authorList>
    </citation>
    <scope>NUCLEOTIDE SEQUENCE [LARGE SCALE GENOMIC DNA]</scope>
    <source>
        <strain evidence="11">Edinburgh</strain>
    </source>
</reference>
<evidence type="ECO:0000256" key="5">
    <source>
        <dbReference type="ARBA" id="ARBA00022989"/>
    </source>
</evidence>
<keyword evidence="6 7" id="KW-0472">Membrane</keyword>
<evidence type="ECO:0000259" key="9">
    <source>
        <dbReference type="Pfam" id="PF07662"/>
    </source>
</evidence>
<dbReference type="WBParaSite" id="TMUE_2000006996.3">
    <property type="protein sequence ID" value="TMUE_2000006996.3"/>
    <property type="gene ID" value="WBGene00286139"/>
</dbReference>
<dbReference type="Pfam" id="PF07670">
    <property type="entry name" value="Gate"/>
    <property type="match status" value="1"/>
</dbReference>
<feature type="transmembrane region" description="Helical" evidence="7">
    <location>
        <begin position="487"/>
        <end position="509"/>
    </location>
</feature>
<feature type="transmembrane region" description="Helical" evidence="7">
    <location>
        <begin position="105"/>
        <end position="124"/>
    </location>
</feature>
<evidence type="ECO:0000259" key="8">
    <source>
        <dbReference type="Pfam" id="PF01773"/>
    </source>
</evidence>